<keyword evidence="2" id="KW-1185">Reference proteome</keyword>
<comment type="caution">
    <text evidence="1">The sequence shown here is derived from an EMBL/GenBank/DDBJ whole genome shotgun (WGS) entry which is preliminary data.</text>
</comment>
<proteinExistence type="predicted"/>
<protein>
    <recommendedName>
        <fullName evidence="3">Transposase</fullName>
    </recommendedName>
</protein>
<evidence type="ECO:0000313" key="1">
    <source>
        <dbReference type="EMBL" id="MET3759384.1"/>
    </source>
</evidence>
<evidence type="ECO:0008006" key="3">
    <source>
        <dbReference type="Google" id="ProtNLM"/>
    </source>
</evidence>
<sequence>LKAWNDGGWRGHRQEAQRRCYSRTIAGFVAELIPPSVVLGLDPRTHAGLADCGYGFQAQGLE</sequence>
<name>A0ABV2MSE3_9HYPH</name>
<dbReference type="Proteomes" id="UP001549077">
    <property type="component" value="Unassembled WGS sequence"/>
</dbReference>
<gene>
    <name evidence="1" type="ORF">ABID08_006770</name>
</gene>
<reference evidence="1 2" key="1">
    <citation type="submission" date="2024-06" db="EMBL/GenBank/DDBJ databases">
        <title>Genomic Encyclopedia of Type Strains, Phase IV (KMG-IV): sequencing the most valuable type-strain genomes for metagenomic binning, comparative biology and taxonomic classification.</title>
        <authorList>
            <person name="Goeker M."/>
        </authorList>
    </citation>
    <scope>NUCLEOTIDE SEQUENCE [LARGE SCALE GENOMIC DNA]</scope>
    <source>
        <strain evidence="1 2">DSM 29288</strain>
    </source>
</reference>
<accession>A0ABV2MSE3</accession>
<evidence type="ECO:0000313" key="2">
    <source>
        <dbReference type="Proteomes" id="UP001549077"/>
    </source>
</evidence>
<feature type="non-terminal residue" evidence="1">
    <location>
        <position position="1"/>
    </location>
</feature>
<dbReference type="EMBL" id="JBEPMY010000057">
    <property type="protein sequence ID" value="MET3759384.1"/>
    <property type="molecule type" value="Genomic_DNA"/>
</dbReference>
<organism evidence="1 2">
    <name type="scientific">Rhizobium binae</name>
    <dbReference type="NCBI Taxonomy" id="1138190"/>
    <lineage>
        <taxon>Bacteria</taxon>
        <taxon>Pseudomonadati</taxon>
        <taxon>Pseudomonadota</taxon>
        <taxon>Alphaproteobacteria</taxon>
        <taxon>Hyphomicrobiales</taxon>
        <taxon>Rhizobiaceae</taxon>
        <taxon>Rhizobium/Agrobacterium group</taxon>
        <taxon>Rhizobium</taxon>
    </lineage>
</organism>